<evidence type="ECO:0000313" key="1">
    <source>
        <dbReference type="EMBL" id="MBW0537187.1"/>
    </source>
</evidence>
<name>A0A9Q3FF56_9BASI</name>
<dbReference type="EMBL" id="AVOT02041813">
    <property type="protein sequence ID" value="MBW0537187.1"/>
    <property type="molecule type" value="Genomic_DNA"/>
</dbReference>
<comment type="caution">
    <text evidence="1">The sequence shown here is derived from an EMBL/GenBank/DDBJ whole genome shotgun (WGS) entry which is preliminary data.</text>
</comment>
<proteinExistence type="predicted"/>
<accession>A0A9Q3FF56</accession>
<dbReference type="AlphaFoldDB" id="A0A9Q3FF56"/>
<gene>
    <name evidence="1" type="ORF">O181_076902</name>
</gene>
<keyword evidence="2" id="KW-1185">Reference proteome</keyword>
<reference evidence="1" key="1">
    <citation type="submission" date="2021-03" db="EMBL/GenBank/DDBJ databases">
        <title>Draft genome sequence of rust myrtle Austropuccinia psidii MF-1, a brazilian biotype.</title>
        <authorList>
            <person name="Quecine M.C."/>
            <person name="Pachon D.M.R."/>
            <person name="Bonatelli M.L."/>
            <person name="Correr F.H."/>
            <person name="Franceschini L.M."/>
            <person name="Leite T.F."/>
            <person name="Margarido G.R.A."/>
            <person name="Almeida C.A."/>
            <person name="Ferrarezi J.A."/>
            <person name="Labate C.A."/>
        </authorList>
    </citation>
    <scope>NUCLEOTIDE SEQUENCE</scope>
    <source>
        <strain evidence="1">MF-1</strain>
    </source>
</reference>
<protein>
    <submittedName>
        <fullName evidence="1">Uncharacterized protein</fullName>
    </submittedName>
</protein>
<organism evidence="1 2">
    <name type="scientific">Austropuccinia psidii MF-1</name>
    <dbReference type="NCBI Taxonomy" id="1389203"/>
    <lineage>
        <taxon>Eukaryota</taxon>
        <taxon>Fungi</taxon>
        <taxon>Dikarya</taxon>
        <taxon>Basidiomycota</taxon>
        <taxon>Pucciniomycotina</taxon>
        <taxon>Pucciniomycetes</taxon>
        <taxon>Pucciniales</taxon>
        <taxon>Sphaerophragmiaceae</taxon>
        <taxon>Austropuccinia</taxon>
    </lineage>
</organism>
<sequence length="97" mass="11213">MVGLFLAMIVDNSIDTSSIPILTNMEQISILFRSKDLLHFCKNTLPIDTTIPVTNKWNKENSEEIKIISSQVSHQVFIEVLKKYSRDTQKLWTKSEE</sequence>
<dbReference type="Proteomes" id="UP000765509">
    <property type="component" value="Unassembled WGS sequence"/>
</dbReference>
<dbReference type="OrthoDB" id="2505017at2759"/>
<evidence type="ECO:0000313" key="2">
    <source>
        <dbReference type="Proteomes" id="UP000765509"/>
    </source>
</evidence>